<dbReference type="NCBIfam" id="TIGR00165">
    <property type="entry name" value="S18"/>
    <property type="match status" value="1"/>
</dbReference>
<dbReference type="InterPro" id="IPR036870">
    <property type="entry name" value="Ribosomal_bS18_sf"/>
</dbReference>
<keyword evidence="4" id="KW-0694">RNA-binding</keyword>
<dbReference type="InterPro" id="IPR001648">
    <property type="entry name" value="Ribosomal_bS18"/>
</dbReference>
<dbReference type="GO" id="GO:0022627">
    <property type="term" value="C:cytosolic small ribosomal subunit"/>
    <property type="evidence" value="ECO:0007669"/>
    <property type="project" value="TreeGrafter"/>
</dbReference>
<dbReference type="HAMAP" id="MF_00270">
    <property type="entry name" value="Ribosomal_bS18"/>
    <property type="match status" value="1"/>
</dbReference>
<organism evidence="6 7">
    <name type="scientific">Candidatus Portnoybacteria bacterium CG_4_9_14_3_um_filter_43_11</name>
    <dbReference type="NCBI Taxonomy" id="1974805"/>
    <lineage>
        <taxon>Bacteria</taxon>
        <taxon>Candidatus Portnoyibacteriota</taxon>
    </lineage>
</organism>
<comment type="similarity">
    <text evidence="1 4 5">Belongs to the bacterial ribosomal protein bS18 family.</text>
</comment>
<sequence length="67" mass="7735">MIKNCHFCQQKIEEIDEQDTELLRKFLSGQAKILSPRRTGVCAKHQRKVAKAIKKARLMGLLPFIVK</sequence>
<gene>
    <name evidence="4 6" type="primary">rpsR</name>
    <name evidence="6" type="ORF">CO160_00795</name>
</gene>
<evidence type="ECO:0000256" key="1">
    <source>
        <dbReference type="ARBA" id="ARBA00005589"/>
    </source>
</evidence>
<keyword evidence="2 4" id="KW-0689">Ribosomal protein</keyword>
<dbReference type="PANTHER" id="PTHR13479">
    <property type="entry name" value="30S RIBOSOMAL PROTEIN S18"/>
    <property type="match status" value="1"/>
</dbReference>
<keyword evidence="3 4" id="KW-0687">Ribonucleoprotein</keyword>
<name>A0A2M7YM15_9BACT</name>
<evidence type="ECO:0000313" key="6">
    <source>
        <dbReference type="EMBL" id="PJA64019.1"/>
    </source>
</evidence>
<dbReference type="AlphaFoldDB" id="A0A2M7YM15"/>
<dbReference type="Pfam" id="PF01084">
    <property type="entry name" value="Ribosomal_S18"/>
    <property type="match status" value="1"/>
</dbReference>
<keyword evidence="4" id="KW-0699">rRNA-binding</keyword>
<proteinExistence type="inferred from homology"/>
<comment type="caution">
    <text evidence="6">The sequence shown here is derived from an EMBL/GenBank/DDBJ whole genome shotgun (WGS) entry which is preliminary data.</text>
</comment>
<dbReference type="GO" id="GO:0006412">
    <property type="term" value="P:translation"/>
    <property type="evidence" value="ECO:0007669"/>
    <property type="project" value="UniProtKB-UniRule"/>
</dbReference>
<dbReference type="GO" id="GO:0003735">
    <property type="term" value="F:structural constituent of ribosome"/>
    <property type="evidence" value="ECO:0007669"/>
    <property type="project" value="InterPro"/>
</dbReference>
<evidence type="ECO:0000313" key="7">
    <source>
        <dbReference type="Proteomes" id="UP000230941"/>
    </source>
</evidence>
<dbReference type="EMBL" id="PFWG01000021">
    <property type="protein sequence ID" value="PJA64019.1"/>
    <property type="molecule type" value="Genomic_DNA"/>
</dbReference>
<dbReference type="Gene3D" id="4.10.640.10">
    <property type="entry name" value="Ribosomal protein S18"/>
    <property type="match status" value="1"/>
</dbReference>
<evidence type="ECO:0000256" key="3">
    <source>
        <dbReference type="ARBA" id="ARBA00023274"/>
    </source>
</evidence>
<evidence type="ECO:0000256" key="2">
    <source>
        <dbReference type="ARBA" id="ARBA00022980"/>
    </source>
</evidence>
<comment type="subunit">
    <text evidence="4">Part of the 30S ribosomal subunit. Forms a tight heterodimer with protein bS6.</text>
</comment>
<dbReference type="SUPFAM" id="SSF46911">
    <property type="entry name" value="Ribosomal protein S18"/>
    <property type="match status" value="1"/>
</dbReference>
<evidence type="ECO:0000256" key="5">
    <source>
        <dbReference type="RuleBase" id="RU003910"/>
    </source>
</evidence>
<dbReference type="Proteomes" id="UP000230941">
    <property type="component" value="Unassembled WGS sequence"/>
</dbReference>
<evidence type="ECO:0000256" key="4">
    <source>
        <dbReference type="HAMAP-Rule" id="MF_00270"/>
    </source>
</evidence>
<protein>
    <recommendedName>
        <fullName evidence="4">Small ribosomal subunit protein bS18</fullName>
    </recommendedName>
</protein>
<dbReference type="PANTHER" id="PTHR13479:SF40">
    <property type="entry name" value="SMALL RIBOSOMAL SUBUNIT PROTEIN BS18M"/>
    <property type="match status" value="1"/>
</dbReference>
<dbReference type="PRINTS" id="PR00974">
    <property type="entry name" value="RIBOSOMALS18"/>
</dbReference>
<dbReference type="GO" id="GO:0070181">
    <property type="term" value="F:small ribosomal subunit rRNA binding"/>
    <property type="evidence" value="ECO:0007669"/>
    <property type="project" value="TreeGrafter"/>
</dbReference>
<accession>A0A2M7YM15</accession>
<comment type="function">
    <text evidence="4">Binds as a heterodimer with protein bS6 to the central domain of the 16S rRNA, where it helps stabilize the platform of the 30S subunit.</text>
</comment>
<reference evidence="7" key="1">
    <citation type="submission" date="2017-09" db="EMBL/GenBank/DDBJ databases">
        <title>Depth-based differentiation of microbial function through sediment-hosted aquifers and enrichment of novel symbionts in the deep terrestrial subsurface.</title>
        <authorList>
            <person name="Probst A.J."/>
            <person name="Ladd B."/>
            <person name="Jarett J.K."/>
            <person name="Geller-Mcgrath D.E."/>
            <person name="Sieber C.M.K."/>
            <person name="Emerson J.B."/>
            <person name="Anantharaman K."/>
            <person name="Thomas B.C."/>
            <person name="Malmstrom R."/>
            <person name="Stieglmeier M."/>
            <person name="Klingl A."/>
            <person name="Woyke T."/>
            <person name="Ryan C.M."/>
            <person name="Banfield J.F."/>
        </authorList>
    </citation>
    <scope>NUCLEOTIDE SEQUENCE [LARGE SCALE GENOMIC DNA]</scope>
</reference>